<dbReference type="EMBL" id="KV906996">
    <property type="protein sequence ID" value="OON13934.1"/>
    <property type="molecule type" value="Genomic_DNA"/>
</dbReference>
<feature type="region of interest" description="Disordered" evidence="1">
    <location>
        <begin position="63"/>
        <end position="104"/>
    </location>
</feature>
<evidence type="ECO:0000256" key="1">
    <source>
        <dbReference type="SAM" id="MobiDB-lite"/>
    </source>
</evidence>
<dbReference type="Proteomes" id="UP000243686">
    <property type="component" value="Unassembled WGS sequence"/>
</dbReference>
<dbReference type="AlphaFoldDB" id="A0A1S8WHN9"/>
<keyword evidence="3" id="KW-1185">Reference proteome</keyword>
<evidence type="ECO:0000313" key="3">
    <source>
        <dbReference type="Proteomes" id="UP000243686"/>
    </source>
</evidence>
<evidence type="ECO:0000313" key="2">
    <source>
        <dbReference type="EMBL" id="OON13934.1"/>
    </source>
</evidence>
<accession>A0A1S8WHN9</accession>
<gene>
    <name evidence="2" type="ORF">X801_10282</name>
</gene>
<feature type="region of interest" description="Disordered" evidence="1">
    <location>
        <begin position="498"/>
        <end position="526"/>
    </location>
</feature>
<organism evidence="2 3">
    <name type="scientific">Opisthorchis viverrini</name>
    <name type="common">Southeast Asian liver fluke</name>
    <dbReference type="NCBI Taxonomy" id="6198"/>
    <lineage>
        <taxon>Eukaryota</taxon>
        <taxon>Metazoa</taxon>
        <taxon>Spiralia</taxon>
        <taxon>Lophotrochozoa</taxon>
        <taxon>Platyhelminthes</taxon>
        <taxon>Trematoda</taxon>
        <taxon>Digenea</taxon>
        <taxon>Opisthorchiida</taxon>
        <taxon>Opisthorchiata</taxon>
        <taxon>Opisthorchiidae</taxon>
        <taxon>Opisthorchis</taxon>
    </lineage>
</organism>
<feature type="compositionally biased region" description="Polar residues" evidence="1">
    <location>
        <begin position="87"/>
        <end position="104"/>
    </location>
</feature>
<protein>
    <submittedName>
        <fullName evidence="2">Uncharacterized protein</fullName>
    </submittedName>
</protein>
<reference evidence="2 3" key="1">
    <citation type="submission" date="2015-03" db="EMBL/GenBank/DDBJ databases">
        <title>Draft genome of the nematode, Opisthorchis viverrini.</title>
        <authorList>
            <person name="Mitreva M."/>
        </authorList>
    </citation>
    <scope>NUCLEOTIDE SEQUENCE [LARGE SCALE GENOMIC DNA]</scope>
    <source>
        <strain evidence="2">Khon Kaen</strain>
    </source>
</reference>
<proteinExistence type="predicted"/>
<name>A0A1S8WHN9_OPIVI</name>
<sequence>MLLDNLRDGYVEGGLHKHGQSLNHSRTKCILHTKLVNWDQRTRIIEHRIQELYGRKHTCCPLQPAPDGARPKNSSQSQPICHPPKVSTGQQCSPNVSPGSNKQPKLTSVADLLVPVTHTLNRSLKTRHMYFRPSELVPSYLADVPSVCLGCVPKPALISLLDHLSAKKTMQKVEPVPWSTGQNQPVFYPGISIEDRFWTADTTRSPSRHRNSGIHRLNIKHVDRLSSSRVLSPKSTLELQSEQGQQLSYGFGAGRLDKERAKRTKSAIRINMSRRQISREHFYESNNEPEPKELSKLMNIYTPHQPALSSLSQQQLNAKLRQLLAVYTSAIQYNGKNLLHSKNNYKPSQTVKPMFYVRFPLTQGRKWKIREFLAATAPGPKFHCAIAPVWKQDNGYRKKESWGQKAGPPAQTNVSRFFIMSKSQKSNWNRICDIKTTATTTSKQMTAGKPSTFNFDCARDETKVDCLISKKHDKNLGPQICEHHCMVKTCEQSASRLVKKSSQQAPRRLKQKVTDQKSRAPSHAFSAYSANASRRVSKVLVQSSARLSPVTPPHTPMWVVRSQRYGPDEDSISTDYASCINPYLPHPTPASNPDSNTLPIDKPLCNKQALLVEVALPAPVYLQHYVKGHNDSVASTETID</sequence>